<dbReference type="GeneID" id="89686325"/>
<organism evidence="1 2">
    <name type="scientific">Chromobacterium subtsugae</name>
    <dbReference type="NCBI Taxonomy" id="251747"/>
    <lineage>
        <taxon>Bacteria</taxon>
        <taxon>Pseudomonadati</taxon>
        <taxon>Pseudomonadota</taxon>
        <taxon>Betaproteobacteria</taxon>
        <taxon>Neisseriales</taxon>
        <taxon>Chromobacteriaceae</taxon>
        <taxon>Chromobacterium</taxon>
    </lineage>
</organism>
<gene>
    <name evidence="1" type="ORF">KIF53_13880</name>
</gene>
<name>A0ABS7FF77_9NEIS</name>
<dbReference type="RefSeq" id="WP_043580140.1">
    <property type="nucleotide sequence ID" value="NZ_CP142381.1"/>
</dbReference>
<accession>A0ABS7FF77</accession>
<evidence type="ECO:0000313" key="2">
    <source>
        <dbReference type="Proteomes" id="UP000711178"/>
    </source>
</evidence>
<dbReference type="EMBL" id="JAHDTB010000011">
    <property type="protein sequence ID" value="MBW8288720.1"/>
    <property type="molecule type" value="Genomic_DNA"/>
</dbReference>
<protein>
    <submittedName>
        <fullName evidence="1">Uncharacterized protein</fullName>
    </submittedName>
</protein>
<sequence length="133" mass="15184">MDNGVWQDMLAYWFADEEGDVSVPEDWAREHGGRIGRDAPAAGFQDGVWYRLHGFLPSHLLLARLIDMPHESLLSLCEWAGAHPRTMLFRKLERVPEQIGRWKSDFDYRRGELEQVLGDADLAAQVLPPATLQ</sequence>
<reference evidence="1 2" key="1">
    <citation type="submission" date="2021-05" db="EMBL/GenBank/DDBJ databases">
        <title>Draft Whole Genome Sequencing Of Biosensor Chromobacterium violaceum Strain CV026 Reveals A Regulatory RNA In Chromobacterium violaceum Phenotype Regulatory Network.</title>
        <authorList>
            <person name="Hong K.W."/>
            <person name="Chan K.G."/>
            <person name="Chang C.-Y."/>
        </authorList>
    </citation>
    <scope>NUCLEOTIDE SEQUENCE [LARGE SCALE GENOMIC DNA]</scope>
    <source>
        <strain evidence="1 2">ATCC 31532</strain>
    </source>
</reference>
<proteinExistence type="predicted"/>
<comment type="caution">
    <text evidence="1">The sequence shown here is derived from an EMBL/GenBank/DDBJ whole genome shotgun (WGS) entry which is preliminary data.</text>
</comment>
<evidence type="ECO:0000313" key="1">
    <source>
        <dbReference type="EMBL" id="MBW8288720.1"/>
    </source>
</evidence>
<dbReference type="Proteomes" id="UP000711178">
    <property type="component" value="Unassembled WGS sequence"/>
</dbReference>
<keyword evidence="2" id="KW-1185">Reference proteome</keyword>